<dbReference type="Proteomes" id="UP000480178">
    <property type="component" value="Chromosome"/>
</dbReference>
<dbReference type="RefSeq" id="WP_162446404.1">
    <property type="nucleotide sequence ID" value="NZ_CP048222.1"/>
</dbReference>
<gene>
    <name evidence="1" type="ORF">GXP67_29110</name>
</gene>
<protein>
    <submittedName>
        <fullName evidence="1">Uncharacterized protein</fullName>
    </submittedName>
</protein>
<sequence length="68" mass="7852">MFYLVRVEDKQGTIKSYFKAPDHKRAMGLYESLCPGCTRKGDVVKLLDEDFNVVLSNTDLMNNNKEKH</sequence>
<proteinExistence type="predicted"/>
<dbReference type="KEGG" id="rhoz:GXP67_29110"/>
<reference evidence="1 2" key="1">
    <citation type="submission" date="2020-01" db="EMBL/GenBank/DDBJ databases">
        <authorList>
            <person name="Kim M.K."/>
        </authorList>
    </citation>
    <scope>NUCLEOTIDE SEQUENCE [LARGE SCALE GENOMIC DNA]</scope>
    <source>
        <strain evidence="1 2">172606-1</strain>
    </source>
</reference>
<organism evidence="1 2">
    <name type="scientific">Rhodocytophaga rosea</name>
    <dbReference type="NCBI Taxonomy" id="2704465"/>
    <lineage>
        <taxon>Bacteria</taxon>
        <taxon>Pseudomonadati</taxon>
        <taxon>Bacteroidota</taxon>
        <taxon>Cytophagia</taxon>
        <taxon>Cytophagales</taxon>
        <taxon>Rhodocytophagaceae</taxon>
        <taxon>Rhodocytophaga</taxon>
    </lineage>
</organism>
<accession>A0A6C0GQS8</accession>
<keyword evidence="2" id="KW-1185">Reference proteome</keyword>
<evidence type="ECO:0000313" key="2">
    <source>
        <dbReference type="Proteomes" id="UP000480178"/>
    </source>
</evidence>
<dbReference type="AlphaFoldDB" id="A0A6C0GQS8"/>
<evidence type="ECO:0000313" key="1">
    <source>
        <dbReference type="EMBL" id="QHT70426.1"/>
    </source>
</evidence>
<name>A0A6C0GQS8_9BACT</name>
<dbReference type="EMBL" id="CP048222">
    <property type="protein sequence ID" value="QHT70426.1"/>
    <property type="molecule type" value="Genomic_DNA"/>
</dbReference>